<dbReference type="VEuPathDB" id="TriTrypDB:TEOVI_000917600"/>
<name>A0A1G4I9Q6_TRYEQ</name>
<sequence>MSTHRESAQALVRRLNAPHVCLQPTILHNATGSGLKRGDVLVVGGMAGSGKSHWASRVAASHLSKGGAVTFLFAPGGAGFNMRRFMEHLEAVSGGSTHPGTPSGWCGVGNGSDNFVVGDGIDRVDGAVSSCDSEVRRGVLLEALNRLTVVHCMDVNDLAVFCMHGRATAVTELCEAVPLVVVECGYGRGGYLHHFERAVGHQVPLCHWLFGCLQRRWRCALILVEEWGTASIDCVDTATSTRHSHTNTHIVSGMDELSYLVERESEILRAVQVDAASWNDARRGSTLSLGGPCGKSLGSVTTPSTPAVGSTNTELCFSLNVGNAISSPSLQTSLSACGNISRGQPGGSFNFNGTSRFYYLYIQSVPADRSPPSMTRSNVLVGRLLQWRRDELSTTDPNIVGSIEVLSEQQRRQKRAKAPRLRGDVLCGVQL</sequence>
<protein>
    <submittedName>
        <fullName evidence="1">Uncharacterized protein</fullName>
    </submittedName>
</protein>
<comment type="caution">
    <text evidence="1">The sequence shown here is derived from an EMBL/GenBank/DDBJ whole genome shotgun (WGS) entry which is preliminary data.</text>
</comment>
<dbReference type="InterPro" id="IPR027417">
    <property type="entry name" value="P-loop_NTPase"/>
</dbReference>
<dbReference type="AlphaFoldDB" id="A0A1G4I9Q6"/>
<organism evidence="1 2">
    <name type="scientific">Trypanosoma equiperdum</name>
    <dbReference type="NCBI Taxonomy" id="5694"/>
    <lineage>
        <taxon>Eukaryota</taxon>
        <taxon>Discoba</taxon>
        <taxon>Euglenozoa</taxon>
        <taxon>Kinetoplastea</taxon>
        <taxon>Metakinetoplastina</taxon>
        <taxon>Trypanosomatida</taxon>
        <taxon>Trypanosomatidae</taxon>
        <taxon>Trypanosoma</taxon>
    </lineage>
</organism>
<dbReference type="Proteomes" id="UP000195570">
    <property type="component" value="Unassembled WGS sequence"/>
</dbReference>
<dbReference type="RefSeq" id="XP_067079945.1">
    <property type="nucleotide sequence ID" value="XM_067223844.1"/>
</dbReference>
<dbReference type="GeneID" id="92383110"/>
<proteinExistence type="predicted"/>
<evidence type="ECO:0000313" key="1">
    <source>
        <dbReference type="EMBL" id="SCU68870.1"/>
    </source>
</evidence>
<dbReference type="EMBL" id="CZPT02001091">
    <property type="protein sequence ID" value="SCU68870.1"/>
    <property type="molecule type" value="Genomic_DNA"/>
</dbReference>
<gene>
    <name evidence="1" type="ORF">TEOVI_000917600</name>
</gene>
<dbReference type="SUPFAM" id="SSF52540">
    <property type="entry name" value="P-loop containing nucleoside triphosphate hydrolases"/>
    <property type="match status" value="1"/>
</dbReference>
<evidence type="ECO:0000313" key="2">
    <source>
        <dbReference type="Proteomes" id="UP000195570"/>
    </source>
</evidence>
<reference evidence="1" key="1">
    <citation type="submission" date="2016-09" db="EMBL/GenBank/DDBJ databases">
        <authorList>
            <person name="Hebert L."/>
            <person name="Moumen B."/>
        </authorList>
    </citation>
    <scope>NUCLEOTIDE SEQUENCE [LARGE SCALE GENOMIC DNA]</scope>
    <source>
        <strain evidence="1">OVI</strain>
    </source>
</reference>
<accession>A0A1G4I9Q6</accession>
<keyword evidence="2" id="KW-1185">Reference proteome</keyword>
<dbReference type="Gene3D" id="3.40.50.300">
    <property type="entry name" value="P-loop containing nucleotide triphosphate hydrolases"/>
    <property type="match status" value="1"/>
</dbReference>